<dbReference type="EMBL" id="JANIDW010000002">
    <property type="protein sequence ID" value="MCX5614646.1"/>
    <property type="molecule type" value="Genomic_DNA"/>
</dbReference>
<evidence type="ECO:0008006" key="5">
    <source>
        <dbReference type="Google" id="ProtNLM"/>
    </source>
</evidence>
<sequence length="202" mass="22820">MKYLSLLLCCLTFSPALAQPLYRQDHAPIASSTSNEALAVEIIHHIGLVSQRDNHFRETRQLHALKQPLHSEGLLRFVPPDHIEKYTLTPVQDHFILEGDMVQLQHGQNPMRSIPLHINPTMQIMAATIRGPLQGDVTLLQTYYNLSAQGDMGHWTLLLTPRTSEVAQIIQRVQLEGRNNVLERTRLIQANGDSTETIITPQ</sequence>
<keyword evidence="1 2" id="KW-0732">Signal</keyword>
<protein>
    <recommendedName>
        <fullName evidence="5">Fatty acyl CoA synthetase</fullName>
    </recommendedName>
</protein>
<dbReference type="RefSeq" id="WP_266106716.1">
    <property type="nucleotide sequence ID" value="NZ_JANIDW010000002.1"/>
</dbReference>
<feature type="signal peptide" evidence="2">
    <location>
        <begin position="1"/>
        <end position="18"/>
    </location>
</feature>
<dbReference type="InterPro" id="IPR029046">
    <property type="entry name" value="LolA/LolB/LppX"/>
</dbReference>
<dbReference type="SUPFAM" id="SSF89392">
    <property type="entry name" value="Prokaryotic lipoproteins and lipoprotein localization factors"/>
    <property type="match status" value="1"/>
</dbReference>
<dbReference type="Pfam" id="PF19574">
    <property type="entry name" value="LolA_3"/>
    <property type="match status" value="1"/>
</dbReference>
<evidence type="ECO:0000256" key="1">
    <source>
        <dbReference type="ARBA" id="ARBA00022729"/>
    </source>
</evidence>
<proteinExistence type="predicted"/>
<evidence type="ECO:0000313" key="3">
    <source>
        <dbReference type="EMBL" id="MCX5614646.1"/>
    </source>
</evidence>
<dbReference type="InterPro" id="IPR004564">
    <property type="entry name" value="OM_lipoprot_carrier_LolA-like"/>
</dbReference>
<accession>A0ABT3W6F1</accession>
<dbReference type="Proteomes" id="UP001165648">
    <property type="component" value="Unassembled WGS sequence"/>
</dbReference>
<dbReference type="Gene3D" id="2.50.20.10">
    <property type="entry name" value="Lipoprotein localisation LolA/LolB/LppX"/>
    <property type="match status" value="1"/>
</dbReference>
<gene>
    <name evidence="3" type="ORF">NQF64_05230</name>
</gene>
<comment type="caution">
    <text evidence="3">The sequence shown here is derived from an EMBL/GenBank/DDBJ whole genome shotgun (WGS) entry which is preliminary data.</text>
</comment>
<feature type="chain" id="PRO_5046192529" description="Fatty acyl CoA synthetase" evidence="2">
    <location>
        <begin position="19"/>
        <end position="202"/>
    </location>
</feature>
<name>A0ABT3W6F1_9PROT</name>
<reference evidence="3 4" key="1">
    <citation type="submission" date="2022-07" db="EMBL/GenBank/DDBJ databases">
        <title>Bombella genomes.</title>
        <authorList>
            <person name="Harer L."/>
            <person name="Styblova S."/>
            <person name="Ehrmann M."/>
        </authorList>
    </citation>
    <scope>NUCLEOTIDE SEQUENCE [LARGE SCALE GENOMIC DNA]</scope>
    <source>
        <strain evidence="3 4">TMW 2.2558</strain>
    </source>
</reference>
<organism evidence="3 4">
    <name type="scientific">Bombella saccharophila</name>
    <dbReference type="NCBI Taxonomy" id="2967338"/>
    <lineage>
        <taxon>Bacteria</taxon>
        <taxon>Pseudomonadati</taxon>
        <taxon>Pseudomonadota</taxon>
        <taxon>Alphaproteobacteria</taxon>
        <taxon>Acetobacterales</taxon>
        <taxon>Acetobacteraceae</taxon>
        <taxon>Bombella</taxon>
    </lineage>
</organism>
<keyword evidence="4" id="KW-1185">Reference proteome</keyword>
<evidence type="ECO:0000313" key="4">
    <source>
        <dbReference type="Proteomes" id="UP001165648"/>
    </source>
</evidence>
<evidence type="ECO:0000256" key="2">
    <source>
        <dbReference type="SAM" id="SignalP"/>
    </source>
</evidence>